<dbReference type="InterPro" id="IPR050335">
    <property type="entry name" value="ERT1_acuK_gluconeogen_tf"/>
</dbReference>
<dbReference type="CDD" id="cd00067">
    <property type="entry name" value="GAL4"/>
    <property type="match status" value="1"/>
</dbReference>
<feature type="compositionally biased region" description="Polar residues" evidence="8">
    <location>
        <begin position="429"/>
        <end position="455"/>
    </location>
</feature>
<dbReference type="PANTHER" id="PTHR47659">
    <property type="entry name" value="ZN(II)2CYS6 TRANSCRIPTION FACTOR (EUROFUNG)-RELATED"/>
    <property type="match status" value="1"/>
</dbReference>
<feature type="compositionally biased region" description="Polar residues" evidence="8">
    <location>
        <begin position="142"/>
        <end position="157"/>
    </location>
</feature>
<keyword evidence="4" id="KW-0238">DNA-binding</keyword>
<dbReference type="Proteomes" id="UP001610335">
    <property type="component" value="Unassembled WGS sequence"/>
</dbReference>
<dbReference type="PROSITE" id="PS50048">
    <property type="entry name" value="ZN2_CY6_FUNGAL_2"/>
    <property type="match status" value="1"/>
</dbReference>
<evidence type="ECO:0000259" key="9">
    <source>
        <dbReference type="PROSITE" id="PS50048"/>
    </source>
</evidence>
<dbReference type="Gene3D" id="4.10.240.10">
    <property type="entry name" value="Zn(2)-C6 fungal-type DNA-binding domain"/>
    <property type="match status" value="1"/>
</dbReference>
<evidence type="ECO:0000256" key="6">
    <source>
        <dbReference type="ARBA" id="ARBA00023242"/>
    </source>
</evidence>
<keyword evidence="3" id="KW-0805">Transcription regulation</keyword>
<feature type="domain" description="Zn(2)-C6 fungal-type" evidence="9">
    <location>
        <begin position="187"/>
        <end position="218"/>
    </location>
</feature>
<accession>A0ABR4IJ10</accession>
<proteinExistence type="predicted"/>
<dbReference type="SUPFAM" id="SSF57701">
    <property type="entry name" value="Zn2/Cys6 DNA-binding domain"/>
    <property type="match status" value="1"/>
</dbReference>
<dbReference type="PANTHER" id="PTHR47659:SF4">
    <property type="entry name" value="ZN(II)2CYS6 TRANSCRIPTION FACTOR (EUROFUNG)"/>
    <property type="match status" value="1"/>
</dbReference>
<evidence type="ECO:0000256" key="4">
    <source>
        <dbReference type="ARBA" id="ARBA00023125"/>
    </source>
</evidence>
<evidence type="ECO:0000256" key="2">
    <source>
        <dbReference type="ARBA" id="ARBA00022833"/>
    </source>
</evidence>
<dbReference type="PROSITE" id="PS00463">
    <property type="entry name" value="ZN2_CY6_FUNGAL_1"/>
    <property type="match status" value="1"/>
</dbReference>
<dbReference type="Pfam" id="PF00172">
    <property type="entry name" value="Zn_clus"/>
    <property type="match status" value="1"/>
</dbReference>
<keyword evidence="5" id="KW-0804">Transcription</keyword>
<evidence type="ECO:0000256" key="5">
    <source>
        <dbReference type="ARBA" id="ARBA00023163"/>
    </source>
</evidence>
<evidence type="ECO:0000313" key="10">
    <source>
        <dbReference type="EMBL" id="KAL2827552.1"/>
    </source>
</evidence>
<keyword evidence="1" id="KW-0479">Metal-binding</keyword>
<feature type="region of interest" description="Disordered" evidence="8">
    <location>
        <begin position="26"/>
        <end position="53"/>
    </location>
</feature>
<protein>
    <recommendedName>
        <fullName evidence="7">Transcription activator of gluconeogenesis acuK</fullName>
    </recommendedName>
</protein>
<feature type="compositionally biased region" description="Basic and acidic residues" evidence="8">
    <location>
        <begin position="499"/>
        <end position="515"/>
    </location>
</feature>
<organism evidence="10 11">
    <name type="scientific">Aspergillus cavernicola</name>
    <dbReference type="NCBI Taxonomy" id="176166"/>
    <lineage>
        <taxon>Eukaryota</taxon>
        <taxon>Fungi</taxon>
        <taxon>Dikarya</taxon>
        <taxon>Ascomycota</taxon>
        <taxon>Pezizomycotina</taxon>
        <taxon>Eurotiomycetes</taxon>
        <taxon>Eurotiomycetidae</taxon>
        <taxon>Eurotiales</taxon>
        <taxon>Aspergillaceae</taxon>
        <taxon>Aspergillus</taxon>
        <taxon>Aspergillus subgen. Nidulantes</taxon>
    </lineage>
</organism>
<keyword evidence="11" id="KW-1185">Reference proteome</keyword>
<name>A0ABR4IJ10_9EURO</name>
<dbReference type="SMART" id="SM00066">
    <property type="entry name" value="GAL4"/>
    <property type="match status" value="1"/>
</dbReference>
<evidence type="ECO:0000256" key="3">
    <source>
        <dbReference type="ARBA" id="ARBA00023015"/>
    </source>
</evidence>
<evidence type="ECO:0000313" key="11">
    <source>
        <dbReference type="Proteomes" id="UP001610335"/>
    </source>
</evidence>
<sequence length="530" mass="57187">MQSLALPPSFVAPEFGRLQFAGPERHSLNLSRSANARRRTPRDLPLPCSMSSSVKAEGPLETLENLRRSGHPDLSQPVTTTAVTTVGATAASAAILSPVSPETVTAYEPTFQRLVTAPGDKPSRQPLAFSEPFPSSRLPHSLTGQASSQPLTATYAQPTFGASPAGPASRALPQKTTRRTKAHVASACVNCKKKHLGCDQARPCRRCVLSNKEATCVDVTHKKRGRPPLKAEEGSIRTYTTQMDSRGAPGDHGSQPRRSMHRATSSRELRPMTDLQMHGAQAGAMGVRLAPGQPQRWSTVVYPHGIDPSLATQRSTGHRRFSSSGSAQSLTAVSPTGYGPMPAGYNPALAAGRMPAGVGRPIPTYPNQGVHSIASPPQYHQPYSVPISPYTEGTRMAGRMQMSEGSALRDPREGFVESPVRLPPIYPSPVTNPQSHRPSDQYSTGWSPTQQQQHQPGFAEPISPSNQMRQTAPDFGYMSQPVVVSSIEGQPQQLPSTRTHYEQRGPESEDGDSLRPAKRRKMALDDMVND</sequence>
<keyword evidence="2" id="KW-0862">Zinc</keyword>
<feature type="compositionally biased region" description="Polar residues" evidence="8">
    <location>
        <begin position="487"/>
        <end position="498"/>
    </location>
</feature>
<feature type="region of interest" description="Disordered" evidence="8">
    <location>
        <begin position="116"/>
        <end position="178"/>
    </location>
</feature>
<dbReference type="InterPro" id="IPR036864">
    <property type="entry name" value="Zn2-C6_fun-type_DNA-bd_sf"/>
</dbReference>
<comment type="caution">
    <text evidence="10">The sequence shown here is derived from an EMBL/GenBank/DDBJ whole genome shotgun (WGS) entry which is preliminary data.</text>
</comment>
<feature type="region of interest" description="Disordered" evidence="8">
    <location>
        <begin position="401"/>
        <end position="530"/>
    </location>
</feature>
<gene>
    <name evidence="10" type="ORF">BDW59DRAFT_179077</name>
</gene>
<dbReference type="InterPro" id="IPR001138">
    <property type="entry name" value="Zn2Cys6_DnaBD"/>
</dbReference>
<reference evidence="10 11" key="1">
    <citation type="submission" date="2024-07" db="EMBL/GenBank/DDBJ databases">
        <title>Section-level genome sequencing and comparative genomics of Aspergillus sections Usti and Cavernicolus.</title>
        <authorList>
            <consortium name="Lawrence Berkeley National Laboratory"/>
            <person name="Nybo J.L."/>
            <person name="Vesth T.C."/>
            <person name="Theobald S."/>
            <person name="Frisvad J.C."/>
            <person name="Larsen T.O."/>
            <person name="Kjaerboelling I."/>
            <person name="Rothschild-Mancinelli K."/>
            <person name="Lyhne E.K."/>
            <person name="Kogle M.E."/>
            <person name="Barry K."/>
            <person name="Clum A."/>
            <person name="Na H."/>
            <person name="Ledsgaard L."/>
            <person name="Lin J."/>
            <person name="Lipzen A."/>
            <person name="Kuo A."/>
            <person name="Riley R."/>
            <person name="Mondo S."/>
            <person name="LaButti K."/>
            <person name="Haridas S."/>
            <person name="Pangalinan J."/>
            <person name="Salamov A.A."/>
            <person name="Simmons B.A."/>
            <person name="Magnuson J.K."/>
            <person name="Chen J."/>
            <person name="Drula E."/>
            <person name="Henrissat B."/>
            <person name="Wiebenga A."/>
            <person name="Lubbers R.J."/>
            <person name="Gomes A.C."/>
            <person name="Makela M.R."/>
            <person name="Stajich J."/>
            <person name="Grigoriev I.V."/>
            <person name="Mortensen U.H."/>
            <person name="De vries R.P."/>
            <person name="Baker S.E."/>
            <person name="Andersen M.R."/>
        </authorList>
    </citation>
    <scope>NUCLEOTIDE SEQUENCE [LARGE SCALE GENOMIC DNA]</scope>
    <source>
        <strain evidence="10 11">CBS 600.67</strain>
    </source>
</reference>
<keyword evidence="6" id="KW-0539">Nucleus</keyword>
<dbReference type="EMBL" id="JBFXLS010000024">
    <property type="protein sequence ID" value="KAL2827552.1"/>
    <property type="molecule type" value="Genomic_DNA"/>
</dbReference>
<evidence type="ECO:0000256" key="8">
    <source>
        <dbReference type="SAM" id="MobiDB-lite"/>
    </source>
</evidence>
<evidence type="ECO:0000256" key="7">
    <source>
        <dbReference type="ARBA" id="ARBA00040750"/>
    </source>
</evidence>
<evidence type="ECO:0000256" key="1">
    <source>
        <dbReference type="ARBA" id="ARBA00022723"/>
    </source>
</evidence>
<feature type="region of interest" description="Disordered" evidence="8">
    <location>
        <begin position="240"/>
        <end position="270"/>
    </location>
</feature>